<dbReference type="Proteomes" id="UP000009168">
    <property type="component" value="Unassembled WGS sequence"/>
</dbReference>
<protein>
    <submittedName>
        <fullName evidence="1">Uncharacterized protein</fullName>
    </submittedName>
</protein>
<dbReference type="InterPro" id="IPR009030">
    <property type="entry name" value="Growth_fac_rcpt_cys_sf"/>
</dbReference>
<reference evidence="2" key="1">
    <citation type="journal article" date="2006" name="PLoS Biol.">
        <title>Macronuclear genome sequence of the ciliate Tetrahymena thermophila, a model eukaryote.</title>
        <authorList>
            <person name="Eisen J.A."/>
            <person name="Coyne R.S."/>
            <person name="Wu M."/>
            <person name="Wu D."/>
            <person name="Thiagarajan M."/>
            <person name="Wortman J.R."/>
            <person name="Badger J.H."/>
            <person name="Ren Q."/>
            <person name="Amedeo P."/>
            <person name="Jones K.M."/>
            <person name="Tallon L.J."/>
            <person name="Delcher A.L."/>
            <person name="Salzberg S.L."/>
            <person name="Silva J.C."/>
            <person name="Haas B.J."/>
            <person name="Majoros W.H."/>
            <person name="Farzad M."/>
            <person name="Carlton J.M."/>
            <person name="Smith R.K. Jr."/>
            <person name="Garg J."/>
            <person name="Pearlman R.E."/>
            <person name="Karrer K.M."/>
            <person name="Sun L."/>
            <person name="Manning G."/>
            <person name="Elde N.C."/>
            <person name="Turkewitz A.P."/>
            <person name="Asai D.J."/>
            <person name="Wilkes D.E."/>
            <person name="Wang Y."/>
            <person name="Cai H."/>
            <person name="Collins K."/>
            <person name="Stewart B.A."/>
            <person name="Lee S.R."/>
            <person name="Wilamowska K."/>
            <person name="Weinberg Z."/>
            <person name="Ruzzo W.L."/>
            <person name="Wloga D."/>
            <person name="Gaertig J."/>
            <person name="Frankel J."/>
            <person name="Tsao C.-C."/>
            <person name="Gorovsky M.A."/>
            <person name="Keeling P.J."/>
            <person name="Waller R.F."/>
            <person name="Patron N.J."/>
            <person name="Cherry J.M."/>
            <person name="Stover N.A."/>
            <person name="Krieger C.J."/>
            <person name="del Toro C."/>
            <person name="Ryder H.F."/>
            <person name="Williamson S.C."/>
            <person name="Barbeau R.A."/>
            <person name="Hamilton E.P."/>
            <person name="Orias E."/>
        </authorList>
    </citation>
    <scope>NUCLEOTIDE SEQUENCE [LARGE SCALE GENOMIC DNA]</scope>
    <source>
        <strain evidence="2">SB210</strain>
    </source>
</reference>
<proteinExistence type="predicted"/>
<dbReference type="RefSeq" id="XP_001013176.2">
    <property type="nucleotide sequence ID" value="XM_001013176.2"/>
</dbReference>
<dbReference type="SUPFAM" id="SSF57184">
    <property type="entry name" value="Growth factor receptor domain"/>
    <property type="match status" value="2"/>
</dbReference>
<accession>I7M7G0</accession>
<evidence type="ECO:0000313" key="2">
    <source>
        <dbReference type="Proteomes" id="UP000009168"/>
    </source>
</evidence>
<sequence>MKYLNTYFKYHNQLSDFLIEIQTQKNNKKKQYLKMKKLLTLYLLIGIFKIYQTQQTDNYQRVEQSCLLLTPQKLKCFLPSNSKNCCQNCNDIQISCQGVTRYKQVFYLAKFIDCPQGVIVCQIVNLDEILKSEWLHNFFQNDQDIEKLSNLIQFQALECEEDYILLGGMCIERQNCIKIKFYNGFLSCYECQKGYYLNDQGKCVKCTSFMYLNSLKREIDQTNQLCNECDQDNNCFQCIDGYNLFYDKNFQQNVCVQCQNYCKCDSFQSCIECTYPYYYKRKYFSTKNEETPVYEACESCLSFVENHLGPNLKIIMQKQSLKIEDIIKSCEGLELEKIALKNLIFKDIVDQIFNLRIFLINGMFETCSEGCAKCLLNEQKQILQCLICQNGYYKDIKKDNICLNCQERDSESQLCHIIDMQYQMPQFQSTQCKTYFNQPYFGKSNQFYGCTIQPTCMIADGWNHENKVSKGSCKKCLQGYKKVRFDPNYNYFQCVKQIKNQKNSQLLDQCQQGYFLDDITNSCIPCSYNCLKCDIKGCTKCDKTRAYSNFLSNGYLECIVIQEKTSDVINCFLFSEGQLEQQMQRPQSGYCQQCKRGYSPVYQVMHNLKIIVECQPIIQNCLIFESNSLLDEENLQKRHELVCNLCEFGYFIENNICKPIPKNCALFDTFLRKCQNCKYGYKLEQNECIQCTNITSISQIGFFKCLSTIEEIELSNN</sequence>
<dbReference type="PANTHER" id="PTHR23275:SF100">
    <property type="entry name" value="EGF-LIKE DOMAIN-CONTAINING PROTEIN"/>
    <property type="match status" value="1"/>
</dbReference>
<dbReference type="KEGG" id="tet:TTHERM_00295440"/>
<keyword evidence="2" id="KW-1185">Reference proteome</keyword>
<dbReference type="GeneID" id="7829442"/>
<dbReference type="AlphaFoldDB" id="I7M7G0"/>
<dbReference type="EMBL" id="GG662740">
    <property type="protein sequence ID" value="EAR92931.2"/>
    <property type="molecule type" value="Genomic_DNA"/>
</dbReference>
<organism evidence="1 2">
    <name type="scientific">Tetrahymena thermophila (strain SB210)</name>
    <dbReference type="NCBI Taxonomy" id="312017"/>
    <lineage>
        <taxon>Eukaryota</taxon>
        <taxon>Sar</taxon>
        <taxon>Alveolata</taxon>
        <taxon>Ciliophora</taxon>
        <taxon>Intramacronucleata</taxon>
        <taxon>Oligohymenophorea</taxon>
        <taxon>Hymenostomatida</taxon>
        <taxon>Tetrahymenina</taxon>
        <taxon>Tetrahymenidae</taxon>
        <taxon>Tetrahymena</taxon>
    </lineage>
</organism>
<name>I7M7G0_TETTS</name>
<dbReference type="InterPro" id="IPR052798">
    <property type="entry name" value="Giardia_VSA"/>
</dbReference>
<dbReference type="PANTHER" id="PTHR23275">
    <property type="entry name" value="CABRIOLET.-RELATED"/>
    <property type="match status" value="1"/>
</dbReference>
<gene>
    <name evidence="1" type="ORF">TTHERM_00295440</name>
</gene>
<evidence type="ECO:0000313" key="1">
    <source>
        <dbReference type="EMBL" id="EAR92931.2"/>
    </source>
</evidence>
<dbReference type="InParanoid" id="I7M7G0"/>